<proteinExistence type="predicted"/>
<name>A0A4Q0MFM5_9SPHI</name>
<gene>
    <name evidence="2" type="ORF">EKH83_00750</name>
</gene>
<feature type="chain" id="PRO_5020913226" evidence="1">
    <location>
        <begin position="24"/>
        <end position="282"/>
    </location>
</feature>
<dbReference type="AlphaFoldDB" id="A0A4Q0MFM5"/>
<reference evidence="2 3" key="1">
    <citation type="submission" date="2018-12" db="EMBL/GenBank/DDBJ databases">
        <title>The Draft Genome Sequence of the Soil Bacterium Pedobacter tournemirensis R1.</title>
        <authorList>
            <person name="He J."/>
        </authorList>
    </citation>
    <scope>NUCLEOTIDE SEQUENCE [LARGE SCALE GENOMIC DNA]</scope>
    <source>
        <strain evidence="2 3">R1</strain>
    </source>
</reference>
<protein>
    <submittedName>
        <fullName evidence="2">DUF2911 domain-containing protein</fullName>
    </submittedName>
</protein>
<dbReference type="Pfam" id="PF11138">
    <property type="entry name" value="DUF2911"/>
    <property type="match status" value="1"/>
</dbReference>
<dbReference type="Proteomes" id="UP000290848">
    <property type="component" value="Unassembled WGS sequence"/>
</dbReference>
<evidence type="ECO:0000256" key="1">
    <source>
        <dbReference type="SAM" id="SignalP"/>
    </source>
</evidence>
<comment type="caution">
    <text evidence="2">The sequence shown here is derived from an EMBL/GenBank/DDBJ whole genome shotgun (WGS) entry which is preliminary data.</text>
</comment>
<dbReference type="RefSeq" id="WP_128767473.1">
    <property type="nucleotide sequence ID" value="NZ_RXOC01000001.1"/>
</dbReference>
<dbReference type="InterPro" id="IPR021314">
    <property type="entry name" value="DUF2911"/>
</dbReference>
<feature type="signal peptide" evidence="1">
    <location>
        <begin position="1"/>
        <end position="23"/>
    </location>
</feature>
<accession>A0A4Q0MFM5</accession>
<dbReference type="EMBL" id="RXOC01000001">
    <property type="protein sequence ID" value="RXF72288.1"/>
    <property type="molecule type" value="Genomic_DNA"/>
</dbReference>
<evidence type="ECO:0000313" key="2">
    <source>
        <dbReference type="EMBL" id="RXF72288.1"/>
    </source>
</evidence>
<sequence>MKHLRKILVCACVALVFAAPGFAQGVKTPAASPTQTINQDFALSSISVTYSRPAMKGRTIFGDLVPYGEIWRTGANSPTKIKFGEDVTVNGKAVPAGEYALYTIPGKDEWTFILSKKLTLWGAMGYSQADDLLRFTAVPQELPFSIENFTVLFGSQTANSVEVQLLWANVIVGFDVKADIDEKILTSIETAMKGEKKPYFQAASWYYEKGLDLDKALSWATEAVKAQPDAYYIEHLKAKIQLKKGDKKGAISSATSSMKKAETQKNPDYVALNKKLIAEASK</sequence>
<evidence type="ECO:0000313" key="3">
    <source>
        <dbReference type="Proteomes" id="UP000290848"/>
    </source>
</evidence>
<keyword evidence="1" id="KW-0732">Signal</keyword>
<organism evidence="2 3">
    <name type="scientific">Arcticibacter tournemirensis</name>
    <dbReference type="NCBI Taxonomy" id="699437"/>
    <lineage>
        <taxon>Bacteria</taxon>
        <taxon>Pseudomonadati</taxon>
        <taxon>Bacteroidota</taxon>
        <taxon>Sphingobacteriia</taxon>
        <taxon>Sphingobacteriales</taxon>
        <taxon>Sphingobacteriaceae</taxon>
        <taxon>Arcticibacter</taxon>
    </lineage>
</organism>